<evidence type="ECO:0000313" key="2">
    <source>
        <dbReference type="Proteomes" id="UP000006697"/>
    </source>
</evidence>
<dbReference type="Proteomes" id="UP000006697">
    <property type="component" value="Chromosome"/>
</dbReference>
<evidence type="ECO:0000313" key="1">
    <source>
        <dbReference type="EMBL" id="CAL63565.1"/>
    </source>
</evidence>
<dbReference type="Pfam" id="PF14354">
    <property type="entry name" value="Lar_restr_allev"/>
    <property type="match status" value="1"/>
</dbReference>
<keyword evidence="2" id="KW-1185">Reference proteome</keyword>
<dbReference type="STRING" id="204773.HEAR3464"/>
<dbReference type="EMBL" id="CU207211">
    <property type="protein sequence ID" value="CAL63565.1"/>
    <property type="molecule type" value="Genomic_DNA"/>
</dbReference>
<dbReference type="AlphaFoldDB" id="A4GAM8"/>
<accession>A4GAM8</accession>
<sequence>MDATLKPCPVCGSKAELKEAHYLESERPYSYVHCLNEACTLNHNAAHFSASTEAKNDQDAIAAWNKREQIPVMHH</sequence>
<name>A4GAM8_HERAR</name>
<gene>
    <name evidence="1" type="ordered locus">HEAR3464</name>
</gene>
<dbReference type="HOGENOM" id="CLU_2666104_0_0_4"/>
<proteinExistence type="predicted"/>
<reference evidence="1 2" key="1">
    <citation type="journal article" date="2007" name="PLoS Genet.">
        <title>A tale of two oxidation states: bacterial colonization of arsenic-rich environments.</title>
        <authorList>
            <person name="Muller D."/>
            <person name="Medigue C."/>
            <person name="Koechler S."/>
            <person name="Barbe V."/>
            <person name="Barakat M."/>
            <person name="Talla E."/>
            <person name="Bonnefoy V."/>
            <person name="Krin E."/>
            <person name="Arsene-Ploetze F."/>
            <person name="Carapito C."/>
            <person name="Chandler M."/>
            <person name="Cournoyer B."/>
            <person name="Cruveiller S."/>
            <person name="Dossat C."/>
            <person name="Duval S."/>
            <person name="Heymann M."/>
            <person name="Leize E."/>
            <person name="Lieutaud A."/>
            <person name="Lievremont D."/>
            <person name="Makita Y."/>
            <person name="Mangenot S."/>
            <person name="Nitschke W."/>
            <person name="Ortet P."/>
            <person name="Perdrial N."/>
            <person name="Schoepp B."/>
            <person name="Siguier N."/>
            <person name="Simeonova D.D."/>
            <person name="Rouy Z."/>
            <person name="Segurens B."/>
            <person name="Turlin E."/>
            <person name="Vallenet D."/>
            <person name="Van Dorsselaer A."/>
            <person name="Weiss S."/>
            <person name="Weissenbach J."/>
            <person name="Lett M.C."/>
            <person name="Danchin A."/>
            <person name="Bertin P.N."/>
        </authorList>
    </citation>
    <scope>NUCLEOTIDE SEQUENCE [LARGE SCALE GENOMIC DNA]</scope>
    <source>
        <strain evidence="2">ULPAs1</strain>
    </source>
</reference>
<organism evidence="1 2">
    <name type="scientific">Herminiimonas arsenicoxydans</name>
    <dbReference type="NCBI Taxonomy" id="204773"/>
    <lineage>
        <taxon>Bacteria</taxon>
        <taxon>Pseudomonadati</taxon>
        <taxon>Pseudomonadota</taxon>
        <taxon>Betaproteobacteria</taxon>
        <taxon>Burkholderiales</taxon>
        <taxon>Oxalobacteraceae</taxon>
        <taxon>Herminiimonas</taxon>
    </lineage>
</organism>
<protein>
    <submittedName>
        <fullName evidence="1">Uncharacterized protein</fullName>
    </submittedName>
</protein>
<dbReference type="OrthoDB" id="8778022at2"/>
<dbReference type="KEGG" id="har:HEAR3464"/>